<reference evidence="1 2" key="1">
    <citation type="submission" date="2012-10" db="EMBL/GenBank/DDBJ databases">
        <authorList>
            <person name="Genoscope - CEA"/>
        </authorList>
    </citation>
    <scope>NUCLEOTIDE SEQUENCE [LARGE SCALE GENOMIC DNA]</scope>
    <source>
        <strain evidence="2">AM13 / DSM 14728</strain>
    </source>
</reference>
<sequence length="64" mass="7362">MLKGGLMAYKCLNCGWSGHWYELIHETMCPYCRCSAMRVRDNQDSMNQMMQPAFAPKTTDSPPQ</sequence>
<evidence type="ECO:0000313" key="2">
    <source>
        <dbReference type="Proteomes" id="UP000010808"/>
    </source>
</evidence>
<dbReference type="AlphaFoldDB" id="L0R779"/>
<name>L0R779_9BACT</name>
<organism evidence="1 2">
    <name type="scientific">Maridesulfovibrio hydrothermalis AM13 = DSM 14728</name>
    <dbReference type="NCBI Taxonomy" id="1121451"/>
    <lineage>
        <taxon>Bacteria</taxon>
        <taxon>Pseudomonadati</taxon>
        <taxon>Thermodesulfobacteriota</taxon>
        <taxon>Desulfovibrionia</taxon>
        <taxon>Desulfovibrionales</taxon>
        <taxon>Desulfovibrionaceae</taxon>
        <taxon>Maridesulfovibrio</taxon>
    </lineage>
</organism>
<dbReference type="HOGENOM" id="CLU_2860391_0_0_7"/>
<proteinExistence type="predicted"/>
<dbReference type="STRING" id="1121451.DESAM_20303"/>
<dbReference type="KEGG" id="dhy:DESAM_20303"/>
<dbReference type="Proteomes" id="UP000010808">
    <property type="component" value="Chromosome"/>
</dbReference>
<protein>
    <submittedName>
        <fullName evidence="1">Uncharacterized protein</fullName>
    </submittedName>
</protein>
<accession>L0R779</accession>
<gene>
    <name evidence="1" type="ORF">DESAM_20303</name>
</gene>
<dbReference type="EMBL" id="FO203522">
    <property type="protein sequence ID" value="CCO22594.1"/>
    <property type="molecule type" value="Genomic_DNA"/>
</dbReference>
<evidence type="ECO:0000313" key="1">
    <source>
        <dbReference type="EMBL" id="CCO22594.1"/>
    </source>
</evidence>
<keyword evidence="2" id="KW-1185">Reference proteome</keyword>